<dbReference type="InterPro" id="IPR024745">
    <property type="entry name" value="GH44_cat"/>
</dbReference>
<proteinExistence type="predicted"/>
<accession>A0ABM8VQ58</accession>
<keyword evidence="4" id="KW-1185">Reference proteome</keyword>
<reference evidence="3 4" key="1">
    <citation type="submission" date="2021-06" db="EMBL/GenBank/DDBJ databases">
        <authorList>
            <person name="Criscuolo A."/>
        </authorList>
    </citation>
    <scope>NUCLEOTIDE SEQUENCE [LARGE SCALE GENOMIC DNA]</scope>
    <source>
        <strain evidence="4">CIP 111802</strain>
    </source>
</reference>
<gene>
    <name evidence="3" type="ORF">PAECIP111802_05591</name>
</gene>
<sequence>MALSRRGVRASLRSAAAFALSALLACTGVFPSNFAAKVQAEEPSSKLVVYDDQLRNGFQNYSWAAVNTSQTKITHSGPYAIQMNPSNNGGLYLYKDRIVQVSDYGMLEFWVHGGSAGGQQLRLVLNSGGQQVAEMPLNQMLPQNKPMASQWQKATLDLTALNIPYGMFDGILLQDSSGTEQPAIYFDDISLIKDSKVRMSGMTVTPESVTMKKGDASSLQAEALYSDGSQRPINAYAQWSSSNPQAVTVEPGGALRAVSAGASVVSATYQGFSDTVSVMVQSTDPGPQQPPQQEPLPEVKGIVVYDDTLKPPFQDYSWAQHDTAHGGTVHTGTKAIQMDPSGEGGLYLYKGDGSVLVKDHDRLEFWINGGAQGGQQLNLSFNSGGVSVATMSVSDITYGGAIPAGAWARAYVSLPELDLPGGIFDGILIRGASVGSQPPVYIDDVHLLEKYVAPPELLELVLDKYQSILLPGDTGTLELTANYSNSTSNTVQAEAKWSSSDPSIATVERGKVTAKQQGIAKITAELGGKHVSASVQVTGVTPVKVYDEGPAEGFGDWSWGTRDLYSTKQAHQGTQSISFRARGYEGIWLHHNDRPYELSEYYGVQMWLHGGTAGKQKLKLLLLSDRSVVGDYDITPLLPSGELPAGAWTQVTVKLADIGISSETFDGVGLQAWGEQDQGEMFIDDISLLRNTNPVKLPEPELPKVSVQVDFNGARRAVSQEIFGVNFEEAPAENASQMKFPIKRWGGNQMTRYNWELDVTNRGGDWYFLSLTNGTPDPSQLPNGSLSDRFISQSIADQTKVLLQVPTIGWTPKSRDVKWSFSIDKYGAQAGNECDWGEPWCRKDAGNGKLKNGQYVTGNDPEDTSKRVGPEFIGRWVDHLKSRFGSAARYYALDNEPALWGHAHWDVHPEMTTYDEIWKYTQDYASVIKEKDPQAEIFGPVSWGWCEYFYSGKDGCYPGEDMRMHGDKPFLEWYLGQVRDYERQTGKRLVDVLDIHYYPAEAGIAFSNDESTETYKRRMKSLKSLYDPTFQDPSSWIQEPVRLIPRMRELVDQNAPGMRLAITEYNFGDGGGIGSGLAQAEALALFAREGVDVATRWGGLPANTPLEDAFKLYVNYDGKGGRVEGDMVQTVSSNLDAVGAYTVQAANGTVYTLLFNKDAAPRMAEIASNHDMSGSHELYRFDGRQRLKFEQNVQGTQSGLSVKLPPRSATLIVSKK</sequence>
<feature type="chain" id="PRO_5047159674" description="BIG2 domain-containing protein" evidence="1">
    <location>
        <begin position="36"/>
        <end position="1216"/>
    </location>
</feature>
<feature type="domain" description="BIG2" evidence="2">
    <location>
        <begin position="198"/>
        <end position="279"/>
    </location>
</feature>
<evidence type="ECO:0000259" key="2">
    <source>
        <dbReference type="SMART" id="SM00635"/>
    </source>
</evidence>
<dbReference type="Pfam" id="PF02368">
    <property type="entry name" value="Big_2"/>
    <property type="match status" value="1"/>
</dbReference>
<feature type="signal peptide" evidence="1">
    <location>
        <begin position="1"/>
        <end position="35"/>
    </location>
</feature>
<dbReference type="EMBL" id="CAJVCE010000021">
    <property type="protein sequence ID" value="CAG7653823.1"/>
    <property type="molecule type" value="Genomic_DNA"/>
</dbReference>
<dbReference type="Proteomes" id="UP000730618">
    <property type="component" value="Unassembled WGS sequence"/>
</dbReference>
<name>A0ABM8VQ58_9BACL</name>
<keyword evidence="1" id="KW-0732">Signal</keyword>
<dbReference type="SMART" id="SM00635">
    <property type="entry name" value="BID_2"/>
    <property type="match status" value="2"/>
</dbReference>
<evidence type="ECO:0000256" key="1">
    <source>
        <dbReference type="SAM" id="SignalP"/>
    </source>
</evidence>
<dbReference type="PROSITE" id="PS51257">
    <property type="entry name" value="PROKAR_LIPOPROTEIN"/>
    <property type="match status" value="1"/>
</dbReference>
<organism evidence="3 4">
    <name type="scientific">Paenibacillus allorhizosphaerae</name>
    <dbReference type="NCBI Taxonomy" id="2849866"/>
    <lineage>
        <taxon>Bacteria</taxon>
        <taxon>Bacillati</taxon>
        <taxon>Bacillota</taxon>
        <taxon>Bacilli</taxon>
        <taxon>Bacillales</taxon>
        <taxon>Paenibacillaceae</taxon>
        <taxon>Paenibacillus</taxon>
    </lineage>
</organism>
<evidence type="ECO:0000313" key="3">
    <source>
        <dbReference type="EMBL" id="CAG7653823.1"/>
    </source>
</evidence>
<comment type="caution">
    <text evidence="3">The sequence shown here is derived from an EMBL/GenBank/DDBJ whole genome shotgun (WGS) entry which is preliminary data.</text>
</comment>
<dbReference type="RefSeq" id="WP_218101808.1">
    <property type="nucleotide sequence ID" value="NZ_CAJVCE010000021.1"/>
</dbReference>
<dbReference type="Pfam" id="PF12891">
    <property type="entry name" value="Glyco_hydro_44"/>
    <property type="match status" value="1"/>
</dbReference>
<feature type="domain" description="BIG2" evidence="2">
    <location>
        <begin position="464"/>
        <end position="536"/>
    </location>
</feature>
<dbReference type="InterPro" id="IPR003343">
    <property type="entry name" value="Big_2"/>
</dbReference>
<evidence type="ECO:0000313" key="4">
    <source>
        <dbReference type="Proteomes" id="UP000730618"/>
    </source>
</evidence>
<protein>
    <recommendedName>
        <fullName evidence="2">BIG2 domain-containing protein</fullName>
    </recommendedName>
</protein>